<name>A0ABV7NH54_9SPHN</name>
<sequence>MAGNISLWGGRSVGRDTPLAQASMPALAKGQLHEIHAQGADWAAALAFALTMGEKTRHGAIFALRTPRRHRLPMVFSGDGLALLGIRPDRLTIIEAGNEKDMLRAGLEAARCAGVAAVLMESEGRFADYDLTASRRLVLAAEASRACVLLLRGDAEPRSSGAQTRWSIRSAPSEAWEAEAPGWPAIDAELLRYRGGPAGGRWRLMWDEDDGRFRDSARPQTLSGAVVPLSRLRTGADGDARRHVA</sequence>
<dbReference type="RefSeq" id="WP_380795769.1">
    <property type="nucleotide sequence ID" value="NZ_JBHRVU010000004.1"/>
</dbReference>
<evidence type="ECO:0000313" key="2">
    <source>
        <dbReference type="Proteomes" id="UP001595681"/>
    </source>
</evidence>
<accession>A0ABV7NH54</accession>
<protein>
    <submittedName>
        <fullName evidence="1">ImuA family protein</fullName>
    </submittedName>
</protein>
<reference evidence="2" key="1">
    <citation type="journal article" date="2019" name="Int. J. Syst. Evol. Microbiol.">
        <title>The Global Catalogue of Microorganisms (GCM) 10K type strain sequencing project: providing services to taxonomists for standard genome sequencing and annotation.</title>
        <authorList>
            <consortium name="The Broad Institute Genomics Platform"/>
            <consortium name="The Broad Institute Genome Sequencing Center for Infectious Disease"/>
            <person name="Wu L."/>
            <person name="Ma J."/>
        </authorList>
    </citation>
    <scope>NUCLEOTIDE SEQUENCE [LARGE SCALE GENOMIC DNA]</scope>
    <source>
        <strain evidence="2">CCM 7491</strain>
    </source>
</reference>
<evidence type="ECO:0000313" key="1">
    <source>
        <dbReference type="EMBL" id="MFC3441807.1"/>
    </source>
</evidence>
<dbReference type="InterPro" id="IPR027417">
    <property type="entry name" value="P-loop_NTPase"/>
</dbReference>
<dbReference type="SUPFAM" id="SSF52540">
    <property type="entry name" value="P-loop containing nucleoside triphosphate hydrolases"/>
    <property type="match status" value="1"/>
</dbReference>
<comment type="caution">
    <text evidence="1">The sequence shown here is derived from an EMBL/GenBank/DDBJ whole genome shotgun (WGS) entry which is preliminary data.</text>
</comment>
<keyword evidence="2" id="KW-1185">Reference proteome</keyword>
<dbReference type="Gene3D" id="3.40.50.300">
    <property type="entry name" value="P-loop containing nucleotide triphosphate hydrolases"/>
    <property type="match status" value="1"/>
</dbReference>
<gene>
    <name evidence="1" type="ORF">ACFOKF_11560</name>
</gene>
<organism evidence="1 2">
    <name type="scientific">Sphingobium rhizovicinum</name>
    <dbReference type="NCBI Taxonomy" id="432308"/>
    <lineage>
        <taxon>Bacteria</taxon>
        <taxon>Pseudomonadati</taxon>
        <taxon>Pseudomonadota</taxon>
        <taxon>Alphaproteobacteria</taxon>
        <taxon>Sphingomonadales</taxon>
        <taxon>Sphingomonadaceae</taxon>
        <taxon>Sphingobium</taxon>
    </lineage>
</organism>
<proteinExistence type="predicted"/>
<dbReference type="Proteomes" id="UP001595681">
    <property type="component" value="Unassembled WGS sequence"/>
</dbReference>
<dbReference type="EMBL" id="JBHRVU010000004">
    <property type="protein sequence ID" value="MFC3441807.1"/>
    <property type="molecule type" value="Genomic_DNA"/>
</dbReference>